<accession>A0A821S7B6</accession>
<evidence type="ECO:0000259" key="6">
    <source>
        <dbReference type="PROSITE" id="PS50850"/>
    </source>
</evidence>
<feature type="transmembrane region" description="Helical" evidence="5">
    <location>
        <begin position="428"/>
        <end position="449"/>
    </location>
</feature>
<feature type="transmembrane region" description="Helical" evidence="5">
    <location>
        <begin position="340"/>
        <end position="362"/>
    </location>
</feature>
<feature type="transmembrane region" description="Helical" evidence="5">
    <location>
        <begin position="199"/>
        <end position="220"/>
    </location>
</feature>
<dbReference type="EMBL" id="CAJOBZ010000016">
    <property type="protein sequence ID" value="CAF4851567.1"/>
    <property type="molecule type" value="Genomic_DNA"/>
</dbReference>
<feature type="transmembrane region" description="Helical" evidence="5">
    <location>
        <begin position="40"/>
        <end position="64"/>
    </location>
</feature>
<comment type="caution">
    <text evidence="7">The sequence shown here is derived from an EMBL/GenBank/DDBJ whole genome shotgun (WGS) entry which is preliminary data.</text>
</comment>
<evidence type="ECO:0000256" key="2">
    <source>
        <dbReference type="ARBA" id="ARBA00022692"/>
    </source>
</evidence>
<protein>
    <recommendedName>
        <fullName evidence="6">Major facilitator superfamily (MFS) profile domain-containing protein</fullName>
    </recommendedName>
</protein>
<dbReference type="Gene3D" id="1.20.1250.20">
    <property type="entry name" value="MFS general substrate transporter like domains"/>
    <property type="match status" value="1"/>
</dbReference>
<proteinExistence type="predicted"/>
<evidence type="ECO:0000256" key="4">
    <source>
        <dbReference type="ARBA" id="ARBA00023136"/>
    </source>
</evidence>
<gene>
    <name evidence="7" type="ORF">PMACD_LOCUS7106</name>
</gene>
<organism evidence="7 8">
    <name type="scientific">Pieris macdunnoughi</name>
    <dbReference type="NCBI Taxonomy" id="345717"/>
    <lineage>
        <taxon>Eukaryota</taxon>
        <taxon>Metazoa</taxon>
        <taxon>Ecdysozoa</taxon>
        <taxon>Arthropoda</taxon>
        <taxon>Hexapoda</taxon>
        <taxon>Insecta</taxon>
        <taxon>Pterygota</taxon>
        <taxon>Neoptera</taxon>
        <taxon>Endopterygota</taxon>
        <taxon>Lepidoptera</taxon>
        <taxon>Glossata</taxon>
        <taxon>Ditrysia</taxon>
        <taxon>Papilionoidea</taxon>
        <taxon>Pieridae</taxon>
        <taxon>Pierinae</taxon>
        <taxon>Pieris</taxon>
    </lineage>
</organism>
<dbReference type="PROSITE" id="PS00217">
    <property type="entry name" value="SUGAR_TRANSPORT_2"/>
    <property type="match status" value="1"/>
</dbReference>
<evidence type="ECO:0000256" key="1">
    <source>
        <dbReference type="ARBA" id="ARBA00004141"/>
    </source>
</evidence>
<name>A0A821S7B6_9NEOP</name>
<evidence type="ECO:0000313" key="7">
    <source>
        <dbReference type="EMBL" id="CAF4851567.1"/>
    </source>
</evidence>
<evidence type="ECO:0000256" key="5">
    <source>
        <dbReference type="SAM" id="Phobius"/>
    </source>
</evidence>
<feature type="transmembrane region" description="Helical" evidence="5">
    <location>
        <begin position="369"/>
        <end position="387"/>
    </location>
</feature>
<keyword evidence="8" id="KW-1185">Reference proteome</keyword>
<feature type="transmembrane region" description="Helical" evidence="5">
    <location>
        <begin position="141"/>
        <end position="159"/>
    </location>
</feature>
<dbReference type="SUPFAM" id="SSF103473">
    <property type="entry name" value="MFS general substrate transporter"/>
    <property type="match status" value="1"/>
</dbReference>
<dbReference type="PANTHER" id="PTHR24064">
    <property type="entry name" value="SOLUTE CARRIER FAMILY 22 MEMBER"/>
    <property type="match status" value="1"/>
</dbReference>
<feature type="transmembrane region" description="Helical" evidence="5">
    <location>
        <begin position="226"/>
        <end position="245"/>
    </location>
</feature>
<keyword evidence="3 5" id="KW-1133">Transmembrane helix</keyword>
<comment type="subcellular location">
    <subcellularLocation>
        <location evidence="1">Membrane</location>
        <topology evidence="1">Multi-pass membrane protein</topology>
    </subcellularLocation>
</comment>
<feature type="transmembrane region" description="Helical" evidence="5">
    <location>
        <begin position="165"/>
        <end position="187"/>
    </location>
</feature>
<dbReference type="PROSITE" id="PS50850">
    <property type="entry name" value="MFS"/>
    <property type="match status" value="1"/>
</dbReference>
<feature type="transmembrane region" description="Helical" evidence="5">
    <location>
        <begin position="108"/>
        <end position="129"/>
    </location>
</feature>
<dbReference type="Proteomes" id="UP000663880">
    <property type="component" value="Unassembled WGS sequence"/>
</dbReference>
<feature type="domain" description="Major facilitator superfamily (MFS) profile" evidence="6">
    <location>
        <begin position="45"/>
        <end position="479"/>
    </location>
</feature>
<reference evidence="7" key="1">
    <citation type="submission" date="2021-02" db="EMBL/GenBank/DDBJ databases">
        <authorList>
            <person name="Steward A R."/>
        </authorList>
    </citation>
    <scope>NUCLEOTIDE SEQUENCE</scope>
</reference>
<dbReference type="Pfam" id="PF00083">
    <property type="entry name" value="Sugar_tr"/>
    <property type="match status" value="1"/>
</dbReference>
<feature type="transmembrane region" description="Helical" evidence="5">
    <location>
        <begin position="312"/>
        <end position="334"/>
    </location>
</feature>
<dbReference type="InterPro" id="IPR005829">
    <property type="entry name" value="Sugar_transporter_CS"/>
</dbReference>
<dbReference type="InterPro" id="IPR036259">
    <property type="entry name" value="MFS_trans_sf"/>
</dbReference>
<evidence type="ECO:0000313" key="8">
    <source>
        <dbReference type="Proteomes" id="UP000663880"/>
    </source>
</evidence>
<dbReference type="InterPro" id="IPR005828">
    <property type="entry name" value="MFS_sugar_transport-like"/>
</dbReference>
<feature type="transmembrane region" description="Helical" evidence="5">
    <location>
        <begin position="455"/>
        <end position="475"/>
    </location>
</feature>
<dbReference type="CDD" id="cd17317">
    <property type="entry name" value="MFS_SLC22"/>
    <property type="match status" value="1"/>
</dbReference>
<evidence type="ECO:0000256" key="3">
    <source>
        <dbReference type="ARBA" id="ARBA00022989"/>
    </source>
</evidence>
<dbReference type="OrthoDB" id="5296287at2759"/>
<dbReference type="AlphaFoldDB" id="A0A821S7B6"/>
<keyword evidence="4 5" id="KW-0472">Membrane</keyword>
<sequence length="503" mass="55880">MEPSSSRKQSTNISGIEMIDSSENVDAIQKAIGAFGKYQFFLCFLMFLIKFPVAFHGMAIIFLAPKTDYLCLDNDLQNSCPCSNPKYDKSVFKNTIIMEWDLICEKKWMSSFTQTLFQLGTLIGSVVFGIASDRYGRKNPLLAAIVLQFVMGLVASFLAEFWSFTFVRFFVGVSVGGTMVTSFVILMESVGSQYRDVISALYHVPFNMGHMLLPVFGYFRRSYDKFQLAITIPNVVLLSYVILVTDTPRWLIAMKRTDEAVKIIEKAAKMNNLPTENLAQKIGEYQKEIEKHNLKKGSILDLFRTPNLRKNILAMSFNWLTCSYCFYGVSQYVGQLGGNLFVNVAASAGVTMLGTFCSIPLMKVLGRRTILIVFNFICAGVLIILSVLPPGSWSVVCACVGVVTSFVVFVVVYLHCTELFPTVVRNAAIGFSSMMARVGSMIAPFVVGLGDTSPFWAALTFAVVPLCAGFVSFLLPETKGNELMTTLDEGEKFGKKTKNVFQK</sequence>
<dbReference type="GO" id="GO:0016020">
    <property type="term" value="C:membrane"/>
    <property type="evidence" value="ECO:0007669"/>
    <property type="project" value="UniProtKB-SubCell"/>
</dbReference>
<dbReference type="GO" id="GO:0022857">
    <property type="term" value="F:transmembrane transporter activity"/>
    <property type="evidence" value="ECO:0007669"/>
    <property type="project" value="InterPro"/>
</dbReference>
<keyword evidence="2 5" id="KW-0812">Transmembrane</keyword>
<feature type="transmembrane region" description="Helical" evidence="5">
    <location>
        <begin position="393"/>
        <end position="416"/>
    </location>
</feature>
<dbReference type="InterPro" id="IPR020846">
    <property type="entry name" value="MFS_dom"/>
</dbReference>